<dbReference type="EMBL" id="BAOP01000067">
    <property type="protein sequence ID" value="GAC82077.1"/>
    <property type="molecule type" value="Genomic_DNA"/>
</dbReference>
<reference evidence="1 2" key="1">
    <citation type="submission" date="2013-02" db="EMBL/GenBank/DDBJ databases">
        <title>Whole genome shotgun sequence of Gordonia malaquae NBRC 108250.</title>
        <authorList>
            <person name="Yoshida I."/>
            <person name="Hosoyama A."/>
            <person name="Tsuchikane K."/>
            <person name="Ando Y."/>
            <person name="Baba S."/>
            <person name="Ohji S."/>
            <person name="Hamada M."/>
            <person name="Tamura T."/>
            <person name="Yamazoe A."/>
            <person name="Yamazaki S."/>
            <person name="Fujita N."/>
        </authorList>
    </citation>
    <scope>NUCLEOTIDE SEQUENCE [LARGE SCALE GENOMIC DNA]</scope>
    <source>
        <strain evidence="1 2">NBRC 108250</strain>
    </source>
</reference>
<name>M3V0P8_GORML</name>
<sequence>MVRIATWNLENLFAPGGQAGPETTVEFDAKANALATTIGRMAPDVLAAQEVGSPCTVNSLRSSVPVTRAE</sequence>
<proteinExistence type="predicted"/>
<dbReference type="STRING" id="410332.SAMN04488550_0046"/>
<organism evidence="1 2">
    <name type="scientific">Gordonia malaquae NBRC 108250</name>
    <dbReference type="NCBI Taxonomy" id="1223542"/>
    <lineage>
        <taxon>Bacteria</taxon>
        <taxon>Bacillati</taxon>
        <taxon>Actinomycetota</taxon>
        <taxon>Actinomycetes</taxon>
        <taxon>Mycobacteriales</taxon>
        <taxon>Gordoniaceae</taxon>
        <taxon>Gordonia</taxon>
    </lineage>
</organism>
<dbReference type="Gene3D" id="3.60.10.10">
    <property type="entry name" value="Endonuclease/exonuclease/phosphatase"/>
    <property type="match status" value="1"/>
</dbReference>
<dbReference type="RefSeq" id="WP_008382295.1">
    <property type="nucleotide sequence ID" value="NZ_BAOP01000067.1"/>
</dbReference>
<dbReference type="AlphaFoldDB" id="M3V0P8"/>
<evidence type="ECO:0000313" key="2">
    <source>
        <dbReference type="Proteomes" id="UP000035009"/>
    </source>
</evidence>
<keyword evidence="2" id="KW-1185">Reference proteome</keyword>
<accession>M3V0P8</accession>
<protein>
    <recommendedName>
        <fullName evidence="3">Endonuclease/exonuclease/phosphatase domain-containing protein</fullName>
    </recommendedName>
</protein>
<comment type="caution">
    <text evidence="1">The sequence shown here is derived from an EMBL/GenBank/DDBJ whole genome shotgun (WGS) entry which is preliminary data.</text>
</comment>
<evidence type="ECO:0000313" key="1">
    <source>
        <dbReference type="EMBL" id="GAC82077.1"/>
    </source>
</evidence>
<dbReference type="Proteomes" id="UP000035009">
    <property type="component" value="Unassembled WGS sequence"/>
</dbReference>
<dbReference type="SUPFAM" id="SSF56219">
    <property type="entry name" value="DNase I-like"/>
    <property type="match status" value="1"/>
</dbReference>
<dbReference type="OrthoDB" id="7297112at2"/>
<dbReference type="eggNOG" id="COG2374">
    <property type="taxonomic scope" value="Bacteria"/>
</dbReference>
<dbReference type="InterPro" id="IPR036691">
    <property type="entry name" value="Endo/exonu/phosph_ase_sf"/>
</dbReference>
<evidence type="ECO:0008006" key="3">
    <source>
        <dbReference type="Google" id="ProtNLM"/>
    </source>
</evidence>
<gene>
    <name evidence="1" type="ORF">GM1_067_00040</name>
</gene>